<evidence type="ECO:0000256" key="1">
    <source>
        <dbReference type="SAM" id="MobiDB-lite"/>
    </source>
</evidence>
<proteinExistence type="predicted"/>
<accession>A0AAD6SDW0</accession>
<gene>
    <name evidence="2" type="ORF">C8F04DRAFT_1301361</name>
</gene>
<reference evidence="2" key="1">
    <citation type="submission" date="2023-03" db="EMBL/GenBank/DDBJ databases">
        <title>Massive genome expansion in bonnet fungi (Mycena s.s.) driven by repeated elements and novel gene families across ecological guilds.</title>
        <authorList>
            <consortium name="Lawrence Berkeley National Laboratory"/>
            <person name="Harder C.B."/>
            <person name="Miyauchi S."/>
            <person name="Viragh M."/>
            <person name="Kuo A."/>
            <person name="Thoen E."/>
            <person name="Andreopoulos B."/>
            <person name="Lu D."/>
            <person name="Skrede I."/>
            <person name="Drula E."/>
            <person name="Henrissat B."/>
            <person name="Morin E."/>
            <person name="Kohler A."/>
            <person name="Barry K."/>
            <person name="LaButti K."/>
            <person name="Morin E."/>
            <person name="Salamov A."/>
            <person name="Lipzen A."/>
            <person name="Mereny Z."/>
            <person name="Hegedus B."/>
            <person name="Baldrian P."/>
            <person name="Stursova M."/>
            <person name="Weitz H."/>
            <person name="Taylor A."/>
            <person name="Grigoriev I.V."/>
            <person name="Nagy L.G."/>
            <person name="Martin F."/>
            <person name="Kauserud H."/>
        </authorList>
    </citation>
    <scope>NUCLEOTIDE SEQUENCE</scope>
    <source>
        <strain evidence="2">CBHHK200</strain>
    </source>
</reference>
<comment type="caution">
    <text evidence="2">The sequence shown here is derived from an EMBL/GenBank/DDBJ whole genome shotgun (WGS) entry which is preliminary data.</text>
</comment>
<organism evidence="2 3">
    <name type="scientific">Mycena alexandri</name>
    <dbReference type="NCBI Taxonomy" id="1745969"/>
    <lineage>
        <taxon>Eukaryota</taxon>
        <taxon>Fungi</taxon>
        <taxon>Dikarya</taxon>
        <taxon>Basidiomycota</taxon>
        <taxon>Agaricomycotina</taxon>
        <taxon>Agaricomycetes</taxon>
        <taxon>Agaricomycetidae</taxon>
        <taxon>Agaricales</taxon>
        <taxon>Marasmiineae</taxon>
        <taxon>Mycenaceae</taxon>
        <taxon>Mycena</taxon>
    </lineage>
</organism>
<keyword evidence="3" id="KW-1185">Reference proteome</keyword>
<evidence type="ECO:0000313" key="3">
    <source>
        <dbReference type="Proteomes" id="UP001218188"/>
    </source>
</evidence>
<evidence type="ECO:0000313" key="2">
    <source>
        <dbReference type="EMBL" id="KAJ7024911.1"/>
    </source>
</evidence>
<feature type="region of interest" description="Disordered" evidence="1">
    <location>
        <begin position="391"/>
        <end position="417"/>
    </location>
</feature>
<dbReference type="EMBL" id="JARJCM010000162">
    <property type="protein sequence ID" value="KAJ7024911.1"/>
    <property type="molecule type" value="Genomic_DNA"/>
</dbReference>
<feature type="compositionally biased region" description="Basic and acidic residues" evidence="1">
    <location>
        <begin position="393"/>
        <end position="412"/>
    </location>
</feature>
<name>A0AAD6SDW0_9AGAR</name>
<feature type="region of interest" description="Disordered" evidence="1">
    <location>
        <begin position="7"/>
        <end position="28"/>
    </location>
</feature>
<protein>
    <submittedName>
        <fullName evidence="2">Uncharacterized protein</fullName>
    </submittedName>
</protein>
<dbReference type="AlphaFoldDB" id="A0AAD6SDW0"/>
<dbReference type="Proteomes" id="UP001218188">
    <property type="component" value="Unassembled WGS sequence"/>
</dbReference>
<sequence>MSQRAAAEFNALASENREPFSSKPSSNTNWLPENYQRAITETASVATYFSNLAAACLKLGSNFWPQSDTKLQRRRRGGLWFLNPGYQRRDTDNKTGRRPLEAPQIVALDFPHAYGSSSNPPLQNYSDPHQLSLPFIFKEEVNEEPGHAALDPDLCRTNDKKNLKSCKKCRRANYCNVEFLLFYAIRAMGPPNLVGGKHEFLLMVNVDLVPSAFGSKKSKRIAVKNLIPVPLCIVPAEIADIQRRVVEETRPETLLHAIWITTTSVYGPGEEEASRVGLLVVNPLIAKSMSNPFFSLDLYSHSYGLNRRITPDLDFLFEYSFPDTTNLIKPPYAPNQTDYHCSESAQEKLLAMLSKLNALRALIVPSTTRDLPVQLVDLGYREVTTAIMAPSETDLRENSADGGKDGDQRDDPAGCGTTEAEASVALRAKRTKNGGIESEPHKNVYFRYRAAATMPCRLNLQNNESASTIERLFTE</sequence>